<proteinExistence type="predicted"/>
<dbReference type="InterPro" id="IPR002871">
    <property type="entry name" value="NIF_FeS_clus_asmbl_NifU_N"/>
</dbReference>
<evidence type="ECO:0000259" key="1">
    <source>
        <dbReference type="Pfam" id="PF01592"/>
    </source>
</evidence>
<name>A0AA97FAM8_9EURY</name>
<dbReference type="PANTHER" id="PTHR10093">
    <property type="entry name" value="IRON-SULFUR CLUSTER ASSEMBLY ENZYME NIFU HOMOLOG"/>
    <property type="match status" value="1"/>
</dbReference>
<dbReference type="CDD" id="cd06664">
    <property type="entry name" value="IscU_like"/>
    <property type="match status" value="1"/>
</dbReference>
<gene>
    <name evidence="2" type="primary">nifU</name>
    <name evidence="2" type="ORF">F1737_02515</name>
</gene>
<dbReference type="KEGG" id="mefw:F1737_02515"/>
<feature type="domain" description="NIF system FeS cluster assembly NifU N-terminal" evidence="1">
    <location>
        <begin position="9"/>
        <end position="129"/>
    </location>
</feature>
<dbReference type="AlphaFoldDB" id="A0AA97FAM8"/>
<reference evidence="2 3" key="1">
    <citation type="submission" date="2019-09" db="EMBL/GenBank/DDBJ databases">
        <title>The complete genome of Methanoplanus sp. FWC-SCC4.</title>
        <authorList>
            <person name="Chen S.-C."/>
            <person name="Zhou Y.-Z."/>
            <person name="Lai M.-C."/>
        </authorList>
    </citation>
    <scope>NUCLEOTIDE SEQUENCE [LARGE SCALE GENOMIC DNA]</scope>
    <source>
        <strain evidence="2 3">FWC-SCC4</strain>
    </source>
</reference>
<dbReference type="GO" id="GO:0016226">
    <property type="term" value="P:iron-sulfur cluster assembly"/>
    <property type="evidence" value="ECO:0007669"/>
    <property type="project" value="InterPro"/>
</dbReference>
<dbReference type="NCBIfam" id="TIGR03419">
    <property type="entry name" value="NifU_clost"/>
    <property type="match status" value="1"/>
</dbReference>
<dbReference type="Proteomes" id="UP001301797">
    <property type="component" value="Chromosome"/>
</dbReference>
<protein>
    <submittedName>
        <fullName evidence="2">Fe-S cluster assembly scaffold protein NifU</fullName>
    </submittedName>
</protein>
<dbReference type="InterPro" id="IPR017787">
    <property type="entry name" value="NIF_FeS_clus_asmbl_NifU-like"/>
</dbReference>
<dbReference type="GeneID" id="85229006"/>
<dbReference type="SUPFAM" id="SSF82649">
    <property type="entry name" value="SufE/NifU"/>
    <property type="match status" value="1"/>
</dbReference>
<keyword evidence="3" id="KW-1185">Reference proteome</keyword>
<accession>A0AA97FAM8</accession>
<dbReference type="Gene3D" id="3.90.1010.10">
    <property type="match status" value="1"/>
</dbReference>
<dbReference type="Pfam" id="PF01592">
    <property type="entry name" value="NifU_N"/>
    <property type="match status" value="1"/>
</dbReference>
<organism evidence="2 3">
    <name type="scientific">Methanochimaera problematica</name>
    <dbReference type="NCBI Taxonomy" id="2609417"/>
    <lineage>
        <taxon>Archaea</taxon>
        <taxon>Methanobacteriati</taxon>
        <taxon>Methanobacteriota</taxon>
        <taxon>Stenosarchaea group</taxon>
        <taxon>Methanomicrobia</taxon>
        <taxon>Methanomicrobiales</taxon>
        <taxon>Methanomicrobiaceae</taxon>
        <taxon>Methanochimaera</taxon>
    </lineage>
</organism>
<evidence type="ECO:0000313" key="2">
    <source>
        <dbReference type="EMBL" id="WOF15637.1"/>
    </source>
</evidence>
<dbReference type="GO" id="GO:0005506">
    <property type="term" value="F:iron ion binding"/>
    <property type="evidence" value="ECO:0007669"/>
    <property type="project" value="InterPro"/>
</dbReference>
<sequence length="131" mass="14351">MEDVPQIGYSKKVMEHFMDPKNVGSIENPDGVGRVGNPVCGDLMEVSIKVENETITDIKFKTFGCGSAIATASMVTELAKGKNIEEALKITRQDVADELEGLPPRKMHCSNLAADALHKAIENYREKSTEK</sequence>
<evidence type="ECO:0000313" key="3">
    <source>
        <dbReference type="Proteomes" id="UP001301797"/>
    </source>
</evidence>
<dbReference type="RefSeq" id="WP_317137210.1">
    <property type="nucleotide sequence ID" value="NZ_CP043875.1"/>
</dbReference>
<dbReference type="GO" id="GO:0051536">
    <property type="term" value="F:iron-sulfur cluster binding"/>
    <property type="evidence" value="ECO:0007669"/>
    <property type="project" value="InterPro"/>
</dbReference>
<dbReference type="EMBL" id="CP043875">
    <property type="protein sequence ID" value="WOF15637.1"/>
    <property type="molecule type" value="Genomic_DNA"/>
</dbReference>